<sequence>MNTLKSLLFLFLIGISTTSNAQNVNPSDYSGLEYRLLGPFRGGRSAAVTGVANKPNLYYFGSTGGGVWKTLDGGRHWDNISDGFFGGSIGSISVSKSDPNVIYVGGGEKTVRGNVSSGYGVFKSVDAGKTWIASGLKNSRHIPRLAIDPTDHNIVYAGVLGNIYKPTQDRGVYKSIDGGKTWKKTLFVNNQAGVVDLLIDPTNSRILYASTWRVQRTPYSLSSGGAGSALWKSTDNGETWTEISKNNGFPEGTLGIIGVTVSPLNNQRVWAIIENKDKGGLYRSDDGGATWKQVNSQRKLRQRAWYYTRVYADTKDVDAVYVLNVRYHKSTDGGKTFGTYNAPHGDHHDLWIAPEDPNRMIIGDDGGAQVTYDGGETWSTYHNQPTSQFYRVTTDNNFPYRIYAAQQDNSTVRIPHRTDGRSITKDDWESTAGGESAHIAVDPEDNDIVYGGSYDGFLTRKNHRTGTVRAINVWPDNPMGHGAEGMKYRFQWNFPIIFSKHNPNRLYTFSQHVHVTENEGQSWQIVSPDLTRNDPDKLKSSGGPITQDNTSVEYYCTIFAAQESPITEGLLWVGSDDGLIHVTKDGGKNWTNVTPKGMPDWMMINSIEPSNFDAGTCYVAGTKYKTGDFTPYLYKTTDYGKTWKKITNGIPNEHFTRVLREDPKQKGLLYAGTETGLYVSFNDGKNWQSFQLNLPIVPITDLTIKNNNLIVATQGRSLWILDDLSVIHQMSLSNLNDVQLFQPKPTYRMRGGFAKNSKTNGTNHPNGVVTYFNLKNYKDNDEVSLTYFDKQGDTIKTVSTKNKKEDKLEVKKGLNQFVWNMTYKGAEKLDGMILWWASLEGPKATPGTYKVTLNVNGVSTSQPFTIVANPNAESTQKDMDQQFLFIKDVNKTIDNAHQAIKSMRKVSQQLSTFEKQYKDDKNLKDLLDKAKTLKEKFTKIEEALYQTKNKSGQDPLNFPIRLTNKLGHLNALVRMGDFAPTEQDIAVKDELTTKINKQLECFNRLINDEVTAFNTAFNAKQLNYLFVQD</sequence>
<dbReference type="Gene3D" id="2.130.10.10">
    <property type="entry name" value="YVTN repeat-like/Quinoprotein amine dehydrogenase"/>
    <property type="match status" value="4"/>
</dbReference>
<comment type="caution">
    <text evidence="4">The sequence shown here is derived from an EMBL/GenBank/DDBJ whole genome shotgun (WGS) entry which is preliminary data.</text>
</comment>
<dbReference type="GO" id="GO:0016787">
    <property type="term" value="F:hydrolase activity"/>
    <property type="evidence" value="ECO:0007669"/>
    <property type="project" value="UniProtKB-KW"/>
</dbReference>
<dbReference type="PANTHER" id="PTHR43739:SF5">
    <property type="entry name" value="EXO-ALPHA-SIALIDASE"/>
    <property type="match status" value="1"/>
</dbReference>
<accession>A0ABS1WHL8</accession>
<proteinExistence type="predicted"/>
<dbReference type="CDD" id="cd15482">
    <property type="entry name" value="Sialidase_non-viral"/>
    <property type="match status" value="1"/>
</dbReference>
<organism evidence="4 5">
    <name type="scientific">Olleya sediminilitoris</name>
    <dbReference type="NCBI Taxonomy" id="2795739"/>
    <lineage>
        <taxon>Bacteria</taxon>
        <taxon>Pseudomonadati</taxon>
        <taxon>Bacteroidota</taxon>
        <taxon>Flavobacteriia</taxon>
        <taxon>Flavobacteriales</taxon>
        <taxon>Flavobacteriaceae</taxon>
    </lineage>
</organism>
<reference evidence="4 5" key="1">
    <citation type="submission" date="2020-12" db="EMBL/GenBank/DDBJ databases">
        <title>Olleya sediminilitoris sp. nov., isolated from a tidal flat.</title>
        <authorList>
            <person name="Park S."/>
            <person name="Yoon J.-H."/>
        </authorList>
    </citation>
    <scope>NUCLEOTIDE SEQUENCE [LARGE SCALE GENOMIC DNA]</scope>
    <source>
        <strain evidence="4 5">YSTF-M6</strain>
    </source>
</reference>
<protein>
    <submittedName>
        <fullName evidence="4">Glycosyl hydrolase</fullName>
    </submittedName>
</protein>
<evidence type="ECO:0000256" key="2">
    <source>
        <dbReference type="SAM" id="SignalP"/>
    </source>
</evidence>
<keyword evidence="1" id="KW-0677">Repeat</keyword>
<feature type="signal peptide" evidence="2">
    <location>
        <begin position="1"/>
        <end position="21"/>
    </location>
</feature>
<gene>
    <name evidence="4" type="ORF">JAO71_02210</name>
</gene>
<dbReference type="Proteomes" id="UP000605013">
    <property type="component" value="Unassembled WGS sequence"/>
</dbReference>
<dbReference type="SUPFAM" id="SSF110296">
    <property type="entry name" value="Oligoxyloglucan reducing end-specific cellobiohydrolase"/>
    <property type="match status" value="1"/>
</dbReference>
<evidence type="ECO:0000259" key="3">
    <source>
        <dbReference type="Pfam" id="PF15902"/>
    </source>
</evidence>
<dbReference type="InterPro" id="IPR015943">
    <property type="entry name" value="WD40/YVTN_repeat-like_dom_sf"/>
</dbReference>
<dbReference type="InterPro" id="IPR052025">
    <property type="entry name" value="Xyloglucanase_GH74"/>
</dbReference>
<dbReference type="PANTHER" id="PTHR43739">
    <property type="entry name" value="XYLOGLUCANASE (EUROFUNG)"/>
    <property type="match status" value="1"/>
</dbReference>
<dbReference type="EMBL" id="JAEMEF010000001">
    <property type="protein sequence ID" value="MBL7558603.1"/>
    <property type="molecule type" value="Genomic_DNA"/>
</dbReference>
<evidence type="ECO:0000313" key="4">
    <source>
        <dbReference type="EMBL" id="MBL7558603.1"/>
    </source>
</evidence>
<dbReference type="Pfam" id="PF15902">
    <property type="entry name" value="Sortilin-Vps10"/>
    <property type="match status" value="1"/>
</dbReference>
<keyword evidence="4" id="KW-0378">Hydrolase</keyword>
<dbReference type="InterPro" id="IPR031778">
    <property type="entry name" value="Sortilin_N"/>
</dbReference>
<evidence type="ECO:0000313" key="5">
    <source>
        <dbReference type="Proteomes" id="UP000605013"/>
    </source>
</evidence>
<keyword evidence="2" id="KW-0732">Signal</keyword>
<keyword evidence="5" id="KW-1185">Reference proteome</keyword>
<feature type="domain" description="Sortilin N-terminal" evidence="3">
    <location>
        <begin position="281"/>
        <end position="429"/>
    </location>
</feature>
<feature type="chain" id="PRO_5047094884" evidence="2">
    <location>
        <begin position="22"/>
        <end position="1029"/>
    </location>
</feature>
<dbReference type="InterPro" id="IPR036278">
    <property type="entry name" value="Sialidase_sf"/>
</dbReference>
<name>A0ABS1WHL8_9FLAO</name>
<dbReference type="SUPFAM" id="SSF50939">
    <property type="entry name" value="Sialidases"/>
    <property type="match status" value="1"/>
</dbReference>
<dbReference type="RefSeq" id="WP_202998559.1">
    <property type="nucleotide sequence ID" value="NZ_JAEMEF010000001.1"/>
</dbReference>
<evidence type="ECO:0000256" key="1">
    <source>
        <dbReference type="ARBA" id="ARBA00022737"/>
    </source>
</evidence>